<dbReference type="Proteomes" id="UP000223325">
    <property type="component" value="Segment"/>
</dbReference>
<proteinExistence type="predicted"/>
<gene>
    <name evidence="1" type="ORF">RW270310_102</name>
</gene>
<accession>A0A1D7SV13</accession>
<evidence type="ECO:0000313" key="2">
    <source>
        <dbReference type="Proteomes" id="UP000223325"/>
    </source>
</evidence>
<evidence type="ECO:0000313" key="1">
    <source>
        <dbReference type="EMBL" id="AOO17521.1"/>
    </source>
</evidence>
<name>A0A1D7SV13_9CAUD</name>
<organism evidence="1 2">
    <name type="scientific">Cyanophage S-RIM12</name>
    <dbReference type="NCBI Taxonomy" id="1278402"/>
    <lineage>
        <taxon>Viruses</taxon>
        <taxon>Duplodnaviria</taxon>
        <taxon>Heunggongvirae</taxon>
        <taxon>Uroviricota</taxon>
        <taxon>Caudoviricetes</taxon>
        <taxon>Pantevenvirales</taxon>
        <taxon>Kyanoviridae</taxon>
        <taxon>Brizovirus</taxon>
        <taxon>Brizovirus syn33</taxon>
    </lineage>
</organism>
<protein>
    <submittedName>
        <fullName evidence="1">Virion structural protein</fullName>
    </submittedName>
</protein>
<dbReference type="EMBL" id="KX349318">
    <property type="protein sequence ID" value="AOO17521.1"/>
    <property type="molecule type" value="Genomic_DNA"/>
</dbReference>
<reference evidence="1 2" key="1">
    <citation type="journal article" date="2016" name="Environ. Microbiol.">
        <title>Genomic diversification of marine cyanophages into stable ecotypes.</title>
        <authorList>
            <person name="Marston M.F."/>
            <person name="Martiny J.B."/>
        </authorList>
    </citation>
    <scope>NUCLEOTIDE SEQUENCE [LARGE SCALE GENOMIC DNA]</scope>
    <source>
        <strain evidence="1">RW_27_0310</strain>
    </source>
</reference>
<sequence>MAQWNKNTQDFLNQERTLFEVVNIADHWGEQTDWRPQFTGKNRFKVSPYQTVFFNTFQYGLETDIWETDITGTASAVHNPDASNVTMSVGSTAGDKVIRQTRQVMRYIPGRASTCSFAIRLETPVAGVRRRLGVFDGENGAYFEDDGGTYAVVLRSKATGSVVETRVTRDNWNGDKLDGTGPSQITASPTAIQMINIEYEWYGAGQVVLSYTIGGETHVIHKFNTANYINNVWCSTPFLPIRVEIENVTGAAGTHYIYQGSNSLTQEGEPEKLGTLVSYANPITGTTLSSANTFYPVLSLRLKSSDLAGIVLPRSLQVASNDNTNVFWRLVENSTLTGASWTDHPNPDAITQIDTTATASTGGVVILSGFTVGGGASLIELDDKAALQIGRSSMGTVSDMYTLECASPNTNKKALAVLNWLEQR</sequence>